<proteinExistence type="predicted"/>
<reference evidence="2" key="1">
    <citation type="journal article" date="2019" name="Int. J. Syst. Evol. Microbiol.">
        <title>The Global Catalogue of Microorganisms (GCM) 10K type strain sequencing project: providing services to taxonomists for standard genome sequencing and annotation.</title>
        <authorList>
            <consortium name="The Broad Institute Genomics Platform"/>
            <consortium name="The Broad Institute Genome Sequencing Center for Infectious Disease"/>
            <person name="Wu L."/>
            <person name="Ma J."/>
        </authorList>
    </citation>
    <scope>NUCLEOTIDE SEQUENCE [LARGE SCALE GENOMIC DNA]</scope>
    <source>
        <strain evidence="2">JCM 17986</strain>
    </source>
</reference>
<dbReference type="EMBL" id="BAABHS010000016">
    <property type="protein sequence ID" value="GAA4974285.1"/>
    <property type="molecule type" value="Genomic_DNA"/>
</dbReference>
<name>A0ABP9HMQ8_9ACTN</name>
<protein>
    <submittedName>
        <fullName evidence="1">Uncharacterized protein</fullName>
    </submittedName>
</protein>
<keyword evidence="2" id="KW-1185">Reference proteome</keyword>
<evidence type="ECO:0000313" key="2">
    <source>
        <dbReference type="Proteomes" id="UP001500466"/>
    </source>
</evidence>
<organism evidence="1 2">
    <name type="scientific">Yinghuangia aomiensis</name>
    <dbReference type="NCBI Taxonomy" id="676205"/>
    <lineage>
        <taxon>Bacteria</taxon>
        <taxon>Bacillati</taxon>
        <taxon>Actinomycetota</taxon>
        <taxon>Actinomycetes</taxon>
        <taxon>Kitasatosporales</taxon>
        <taxon>Streptomycetaceae</taxon>
        <taxon>Yinghuangia</taxon>
    </lineage>
</organism>
<sequence>MAGVLMACDSFGSSSDAEAEEAAHRCAPLSSDASDLAARVRPMGPAVSATWCIRALGTPGTSRVSVPGPHDWVFYGVVRLADPATADAWGPWQPNGAPELLEMPAALRSLVPAPAQWSSNGAGAYLDRASATLLLDGVSA</sequence>
<evidence type="ECO:0000313" key="1">
    <source>
        <dbReference type="EMBL" id="GAA4974285.1"/>
    </source>
</evidence>
<accession>A0ABP9HMQ8</accession>
<dbReference type="Proteomes" id="UP001500466">
    <property type="component" value="Unassembled WGS sequence"/>
</dbReference>
<comment type="caution">
    <text evidence="1">The sequence shown here is derived from an EMBL/GenBank/DDBJ whole genome shotgun (WGS) entry which is preliminary data.</text>
</comment>
<gene>
    <name evidence="1" type="ORF">GCM10023205_46120</name>
</gene>